<dbReference type="SMART" id="SM00829">
    <property type="entry name" value="PKS_ER"/>
    <property type="match status" value="1"/>
</dbReference>
<dbReference type="Pfam" id="PF00107">
    <property type="entry name" value="ADH_zinc_N"/>
    <property type="match status" value="1"/>
</dbReference>
<keyword evidence="5" id="KW-0560">Oxidoreductase</keyword>
<dbReference type="CDD" id="cd08255">
    <property type="entry name" value="2-desacetyl-2-hydroxyethyl_bacteriochlorophyllide_like"/>
    <property type="match status" value="1"/>
</dbReference>
<dbReference type="AlphaFoldDB" id="A0A844QJP2"/>
<dbReference type="SUPFAM" id="SSF50129">
    <property type="entry name" value="GroES-like"/>
    <property type="match status" value="1"/>
</dbReference>
<dbReference type="Gene3D" id="3.30.360.10">
    <property type="entry name" value="Dihydrodipicolinate Reductase, domain 2"/>
    <property type="match status" value="1"/>
</dbReference>
<dbReference type="SUPFAM" id="SSF51735">
    <property type="entry name" value="NAD(P)-binding Rossmann-fold domains"/>
    <property type="match status" value="2"/>
</dbReference>
<dbReference type="SUPFAM" id="SSF55347">
    <property type="entry name" value="Glyceraldehyde-3-phosphate dehydrogenase-like, C-terminal domain"/>
    <property type="match status" value="1"/>
</dbReference>
<dbReference type="Proteomes" id="UP000463224">
    <property type="component" value="Unassembled WGS sequence"/>
</dbReference>
<organism evidence="8 9">
    <name type="scientific">Nitratireductor arenosus</name>
    <dbReference type="NCBI Taxonomy" id="2682096"/>
    <lineage>
        <taxon>Bacteria</taxon>
        <taxon>Pseudomonadati</taxon>
        <taxon>Pseudomonadota</taxon>
        <taxon>Alphaproteobacteria</taxon>
        <taxon>Hyphomicrobiales</taxon>
        <taxon>Phyllobacteriaceae</taxon>
        <taxon>Nitratireductor</taxon>
    </lineage>
</organism>
<dbReference type="InterPro" id="IPR055170">
    <property type="entry name" value="GFO_IDH_MocA-like_dom"/>
</dbReference>
<dbReference type="Pfam" id="PF22725">
    <property type="entry name" value="GFO_IDH_MocA_C3"/>
    <property type="match status" value="1"/>
</dbReference>
<dbReference type="GO" id="GO:0046872">
    <property type="term" value="F:metal ion binding"/>
    <property type="evidence" value="ECO:0007669"/>
    <property type="project" value="UniProtKB-KW"/>
</dbReference>
<accession>A0A844QJP2</accession>
<evidence type="ECO:0000259" key="7">
    <source>
        <dbReference type="SMART" id="SM00829"/>
    </source>
</evidence>
<evidence type="ECO:0000256" key="6">
    <source>
        <dbReference type="SAM" id="Phobius"/>
    </source>
</evidence>
<dbReference type="Pfam" id="PF01408">
    <property type="entry name" value="GFO_IDH_MocA"/>
    <property type="match status" value="1"/>
</dbReference>
<dbReference type="GO" id="GO:0000166">
    <property type="term" value="F:nucleotide binding"/>
    <property type="evidence" value="ECO:0007669"/>
    <property type="project" value="InterPro"/>
</dbReference>
<evidence type="ECO:0000256" key="1">
    <source>
        <dbReference type="ARBA" id="ARBA00001947"/>
    </source>
</evidence>
<evidence type="ECO:0000313" key="8">
    <source>
        <dbReference type="EMBL" id="MVA99802.1"/>
    </source>
</evidence>
<evidence type="ECO:0000256" key="4">
    <source>
        <dbReference type="ARBA" id="ARBA00022833"/>
    </source>
</evidence>
<keyword evidence="3" id="KW-0479">Metal-binding</keyword>
<keyword evidence="4" id="KW-0862">Zinc</keyword>
<proteinExistence type="inferred from homology"/>
<dbReference type="InterPro" id="IPR020843">
    <property type="entry name" value="ER"/>
</dbReference>
<reference evidence="8 9" key="1">
    <citation type="submission" date="2019-12" db="EMBL/GenBank/DDBJ databases">
        <title>Nitratireductor arenosus sp. nov., Isolated from sea sand, Jeju island, South Korea.</title>
        <authorList>
            <person name="Kim W."/>
        </authorList>
    </citation>
    <scope>NUCLEOTIDE SEQUENCE [LARGE SCALE GENOMIC DNA]</scope>
    <source>
        <strain evidence="8 9">CAU 1489</strain>
    </source>
</reference>
<evidence type="ECO:0000313" key="9">
    <source>
        <dbReference type="Proteomes" id="UP000463224"/>
    </source>
</evidence>
<dbReference type="InterPro" id="IPR011032">
    <property type="entry name" value="GroES-like_sf"/>
</dbReference>
<dbReference type="InterPro" id="IPR000683">
    <property type="entry name" value="Gfo/Idh/MocA-like_OxRdtase_N"/>
</dbReference>
<keyword evidence="6" id="KW-0472">Membrane</keyword>
<sequence length="727" mass="77408">MKIVVQNFKTGVLSVSDAPPPSLSSNGVLVRVHTSLISAGTDRAIIGLGRKSYLGKALDRPDLARKVIDRARTEGLWPTYKVVKNLIAEPIPLGYSLVGTVIAVGRNVNDIAIGDRVAGAGLGHANHAEVVSVPRNLAARVPKAVSDDQAAYVTLGAIAMHGIRQADQQIGATVVVVGLGLVGLVTLQIAAAAGLRAIGVDIDRQKLELARANGATDAFLMSDPALKATLGEMTSGRGADAILLTAGSRKSGAVFEEVAELCRDRARVVVVGDVKMDLSRRSYFEKEIEILQSRSYGPGRYDPEYELEGKDYPIGYVRWTERRNLESYLQLVADGRFDPARLTTHRFPIEKAVEAYSLVTGEAKDEGLSVGILLDYDRTSTVEDTPPAPAVKRAVKADRIGLGLIGAGQFAKGILLPAMMESGAFALRGVSSARGLSAVSVAERYGSDYGVSDSDKVLDDDNVTAVLITTRHDSHARYAIAALERGKHVFVEKPLALTAGDLVAVEAACRNSAGTLTIGFNRRFSPMVTQAAAHFADRREPLSMLYRVNAGRVPLKSEMGWVHDPTTGGGRIIGEGCHFIDTFQAISGATPVEISAVAANPRRATLSGDDTVSFTIGFDDGSIGTVHYWANGDPSYPKEYMEVFGGERAAILNNFRQLDLVASGKTKRTKSLSSDKGYNAEALAFAQACRTGVPPIALESLLATTRATFAVKDVLRGLSSSMDTDNG</sequence>
<feature type="transmembrane region" description="Helical" evidence="6">
    <location>
        <begin position="170"/>
        <end position="195"/>
    </location>
</feature>
<dbReference type="RefSeq" id="WP_156715386.1">
    <property type="nucleotide sequence ID" value="NZ_WPHG01000008.1"/>
</dbReference>
<dbReference type="PANTHER" id="PTHR43350">
    <property type="entry name" value="NAD-DEPENDENT ALCOHOL DEHYDROGENASE"/>
    <property type="match status" value="1"/>
</dbReference>
<keyword evidence="6" id="KW-0812">Transmembrane</keyword>
<dbReference type="InterPro" id="IPR036291">
    <property type="entry name" value="NAD(P)-bd_dom_sf"/>
</dbReference>
<evidence type="ECO:0000256" key="5">
    <source>
        <dbReference type="ARBA" id="ARBA00023002"/>
    </source>
</evidence>
<keyword evidence="9" id="KW-1185">Reference proteome</keyword>
<dbReference type="Gene3D" id="3.40.50.720">
    <property type="entry name" value="NAD(P)-binding Rossmann-like Domain"/>
    <property type="match status" value="2"/>
</dbReference>
<dbReference type="PANTHER" id="PTHR43350:SF19">
    <property type="entry name" value="D-GULOSIDE 3-DEHYDROGENASE"/>
    <property type="match status" value="1"/>
</dbReference>
<keyword evidence="6" id="KW-1133">Transmembrane helix</keyword>
<evidence type="ECO:0000256" key="3">
    <source>
        <dbReference type="ARBA" id="ARBA00022723"/>
    </source>
</evidence>
<comment type="cofactor">
    <cofactor evidence="1">
        <name>Zn(2+)</name>
        <dbReference type="ChEBI" id="CHEBI:29105"/>
    </cofactor>
</comment>
<dbReference type="InterPro" id="IPR013149">
    <property type="entry name" value="ADH-like_C"/>
</dbReference>
<comment type="similarity">
    <text evidence="2">Belongs to the zinc-containing alcohol dehydrogenase family.</text>
</comment>
<comment type="caution">
    <text evidence="8">The sequence shown here is derived from an EMBL/GenBank/DDBJ whole genome shotgun (WGS) entry which is preliminary data.</text>
</comment>
<gene>
    <name evidence="8" type="ORF">GN330_21340</name>
</gene>
<feature type="domain" description="Enoyl reductase (ER)" evidence="7">
    <location>
        <begin position="11"/>
        <end position="362"/>
    </location>
</feature>
<dbReference type="Gene3D" id="3.90.180.10">
    <property type="entry name" value="Medium-chain alcohol dehydrogenases, catalytic domain"/>
    <property type="match status" value="2"/>
</dbReference>
<name>A0A844QJP2_9HYPH</name>
<protein>
    <submittedName>
        <fullName evidence="8">Zinc-binding dehydrogenase</fullName>
    </submittedName>
</protein>
<dbReference type="EMBL" id="WPHG01000008">
    <property type="protein sequence ID" value="MVA99802.1"/>
    <property type="molecule type" value="Genomic_DNA"/>
</dbReference>
<dbReference type="GO" id="GO:0016491">
    <property type="term" value="F:oxidoreductase activity"/>
    <property type="evidence" value="ECO:0007669"/>
    <property type="project" value="UniProtKB-KW"/>
</dbReference>
<evidence type="ECO:0000256" key="2">
    <source>
        <dbReference type="ARBA" id="ARBA00008072"/>
    </source>
</evidence>